<organism evidence="1 2">
    <name type="scientific">Periconia digitata</name>
    <dbReference type="NCBI Taxonomy" id="1303443"/>
    <lineage>
        <taxon>Eukaryota</taxon>
        <taxon>Fungi</taxon>
        <taxon>Dikarya</taxon>
        <taxon>Ascomycota</taxon>
        <taxon>Pezizomycotina</taxon>
        <taxon>Dothideomycetes</taxon>
        <taxon>Pleosporomycetidae</taxon>
        <taxon>Pleosporales</taxon>
        <taxon>Massarineae</taxon>
        <taxon>Periconiaceae</taxon>
        <taxon>Periconia</taxon>
    </lineage>
</organism>
<sequence length="81" mass="9522">MTATATHARERDREIERFGPNHGPFFFSFFAPFWDVWTAAAAPVSCSRPRVGIRCLHRHTLRRLDATRYYLIFPFHEIGEL</sequence>
<keyword evidence="2" id="KW-1185">Reference proteome</keyword>
<evidence type="ECO:0000313" key="1">
    <source>
        <dbReference type="EMBL" id="CAI6331986.1"/>
    </source>
</evidence>
<dbReference type="AlphaFoldDB" id="A0A9W4UC21"/>
<protein>
    <submittedName>
        <fullName evidence="1">Uncharacterized protein</fullName>
    </submittedName>
</protein>
<dbReference type="Proteomes" id="UP001152607">
    <property type="component" value="Unassembled WGS sequence"/>
</dbReference>
<reference evidence="1" key="1">
    <citation type="submission" date="2023-01" db="EMBL/GenBank/DDBJ databases">
        <authorList>
            <person name="Van Ghelder C."/>
            <person name="Rancurel C."/>
        </authorList>
    </citation>
    <scope>NUCLEOTIDE SEQUENCE</scope>
    <source>
        <strain evidence="1">CNCM I-4278</strain>
    </source>
</reference>
<accession>A0A9W4UC21</accession>
<evidence type="ECO:0000313" key="2">
    <source>
        <dbReference type="Proteomes" id="UP001152607"/>
    </source>
</evidence>
<dbReference type="EMBL" id="CAOQHR010000003">
    <property type="protein sequence ID" value="CAI6331986.1"/>
    <property type="molecule type" value="Genomic_DNA"/>
</dbReference>
<name>A0A9W4UC21_9PLEO</name>
<proteinExistence type="predicted"/>
<gene>
    <name evidence="1" type="ORF">PDIGIT_LOCUS5015</name>
</gene>
<comment type="caution">
    <text evidence="1">The sequence shown here is derived from an EMBL/GenBank/DDBJ whole genome shotgun (WGS) entry which is preliminary data.</text>
</comment>